<dbReference type="CDD" id="cd06222">
    <property type="entry name" value="RNase_H_like"/>
    <property type="match status" value="1"/>
</dbReference>
<gene>
    <name evidence="2" type="ORF">GIB67_018039</name>
</gene>
<protein>
    <recommendedName>
        <fullName evidence="1">RNase H type-1 domain-containing protein</fullName>
    </recommendedName>
</protein>
<dbReference type="InterPro" id="IPR012337">
    <property type="entry name" value="RNaseH-like_sf"/>
</dbReference>
<reference evidence="2 3" key="1">
    <citation type="journal article" date="2020" name="IScience">
        <title>Genome Sequencing of the Endangered Kingdonia uniflora (Circaeasteraceae, Ranunculales) Reveals Potential Mechanisms of Evolutionary Specialization.</title>
        <authorList>
            <person name="Sun Y."/>
            <person name="Deng T."/>
            <person name="Zhang A."/>
            <person name="Moore M.J."/>
            <person name="Landis J.B."/>
            <person name="Lin N."/>
            <person name="Zhang H."/>
            <person name="Zhang X."/>
            <person name="Huang J."/>
            <person name="Zhang X."/>
            <person name="Sun H."/>
            <person name="Wang H."/>
        </authorList>
    </citation>
    <scope>NUCLEOTIDE SEQUENCE [LARGE SCALE GENOMIC DNA]</scope>
    <source>
        <strain evidence="2">TB1705</strain>
        <tissue evidence="2">Leaf</tissue>
    </source>
</reference>
<dbReference type="Proteomes" id="UP000541444">
    <property type="component" value="Unassembled WGS sequence"/>
</dbReference>
<dbReference type="InterPro" id="IPR036397">
    <property type="entry name" value="RNaseH_sf"/>
</dbReference>
<sequence>MHPRKLQVIKSCFWDLVKEGEVKINSDGASRGNPFEGGTGFIIRDHVGKVLRTFFQGLGTATSYIEKCTALLQGLQKAASNRWLIAWSEADSVAAVEAFSNNKVP</sequence>
<dbReference type="SUPFAM" id="SSF53098">
    <property type="entry name" value="Ribonuclease H-like"/>
    <property type="match status" value="1"/>
</dbReference>
<dbReference type="EMBL" id="JACGCM010000479">
    <property type="protein sequence ID" value="KAF6171515.1"/>
    <property type="molecule type" value="Genomic_DNA"/>
</dbReference>
<evidence type="ECO:0000259" key="1">
    <source>
        <dbReference type="Pfam" id="PF13456"/>
    </source>
</evidence>
<name>A0A7J7NWD3_9MAGN</name>
<keyword evidence="3" id="KW-1185">Reference proteome</keyword>
<dbReference type="InterPro" id="IPR002156">
    <property type="entry name" value="RNaseH_domain"/>
</dbReference>
<evidence type="ECO:0000313" key="2">
    <source>
        <dbReference type="EMBL" id="KAF6171515.1"/>
    </source>
</evidence>
<dbReference type="OrthoDB" id="1752183at2759"/>
<dbReference type="Pfam" id="PF13456">
    <property type="entry name" value="RVT_3"/>
    <property type="match status" value="1"/>
</dbReference>
<dbReference type="AlphaFoldDB" id="A0A7J7NWD3"/>
<dbReference type="PANTHER" id="PTHR47723">
    <property type="entry name" value="OS05G0353850 PROTEIN"/>
    <property type="match status" value="1"/>
</dbReference>
<feature type="domain" description="RNase H type-1" evidence="1">
    <location>
        <begin position="25"/>
        <end position="102"/>
    </location>
</feature>
<proteinExistence type="predicted"/>
<dbReference type="Gene3D" id="3.30.420.10">
    <property type="entry name" value="Ribonuclease H-like superfamily/Ribonuclease H"/>
    <property type="match status" value="1"/>
</dbReference>
<dbReference type="GO" id="GO:0003676">
    <property type="term" value="F:nucleic acid binding"/>
    <property type="evidence" value="ECO:0007669"/>
    <property type="project" value="InterPro"/>
</dbReference>
<organism evidence="2 3">
    <name type="scientific">Kingdonia uniflora</name>
    <dbReference type="NCBI Taxonomy" id="39325"/>
    <lineage>
        <taxon>Eukaryota</taxon>
        <taxon>Viridiplantae</taxon>
        <taxon>Streptophyta</taxon>
        <taxon>Embryophyta</taxon>
        <taxon>Tracheophyta</taxon>
        <taxon>Spermatophyta</taxon>
        <taxon>Magnoliopsida</taxon>
        <taxon>Ranunculales</taxon>
        <taxon>Circaeasteraceae</taxon>
        <taxon>Kingdonia</taxon>
    </lineage>
</organism>
<accession>A0A7J7NWD3</accession>
<comment type="caution">
    <text evidence="2">The sequence shown here is derived from an EMBL/GenBank/DDBJ whole genome shotgun (WGS) entry which is preliminary data.</text>
</comment>
<dbReference type="GO" id="GO:0004523">
    <property type="term" value="F:RNA-DNA hybrid ribonuclease activity"/>
    <property type="evidence" value="ECO:0007669"/>
    <property type="project" value="InterPro"/>
</dbReference>
<dbReference type="InterPro" id="IPR044730">
    <property type="entry name" value="RNase_H-like_dom_plant"/>
</dbReference>
<evidence type="ECO:0000313" key="3">
    <source>
        <dbReference type="Proteomes" id="UP000541444"/>
    </source>
</evidence>
<dbReference type="InterPro" id="IPR053151">
    <property type="entry name" value="RNase_H-like"/>
</dbReference>
<dbReference type="PANTHER" id="PTHR47723:SF19">
    <property type="entry name" value="POLYNUCLEOTIDYL TRANSFERASE, RIBONUCLEASE H-LIKE SUPERFAMILY PROTEIN"/>
    <property type="match status" value="1"/>
</dbReference>